<comment type="caution">
    <text evidence="10">The sequence shown here is derived from an EMBL/GenBank/DDBJ whole genome shotgun (WGS) entry which is preliminary data.</text>
</comment>
<reference evidence="10 11" key="1">
    <citation type="journal article" date="2019" name="Int. J. Syst. Evol. Microbiol.">
        <title>The Global Catalogue of Microorganisms (GCM) 10K type strain sequencing project: providing services to taxonomists for standard genome sequencing and annotation.</title>
        <authorList>
            <consortium name="The Broad Institute Genomics Platform"/>
            <consortium name="The Broad Institute Genome Sequencing Center for Infectious Disease"/>
            <person name="Wu L."/>
            <person name="Ma J."/>
        </authorList>
    </citation>
    <scope>NUCLEOTIDE SEQUENCE [LARGE SCALE GENOMIC DNA]</scope>
    <source>
        <strain evidence="10 11">JCM 15503</strain>
    </source>
</reference>
<keyword evidence="8" id="KW-0800">Toxin</keyword>
<evidence type="ECO:0000256" key="3">
    <source>
        <dbReference type="ARBA" id="ARBA00022722"/>
    </source>
</evidence>
<keyword evidence="11" id="KW-1185">Reference proteome</keyword>
<dbReference type="CDD" id="cd18747">
    <property type="entry name" value="PIN_VapC4-5_FitB-like"/>
    <property type="match status" value="1"/>
</dbReference>
<evidence type="ECO:0000313" key="11">
    <source>
        <dbReference type="Proteomes" id="UP001500279"/>
    </source>
</evidence>
<dbReference type="EMBL" id="BAAAEW010000018">
    <property type="protein sequence ID" value="GAA0753449.1"/>
    <property type="molecule type" value="Genomic_DNA"/>
</dbReference>
<feature type="domain" description="PIN" evidence="9">
    <location>
        <begin position="16"/>
        <end position="140"/>
    </location>
</feature>
<dbReference type="PANTHER" id="PTHR33653">
    <property type="entry name" value="RIBONUCLEASE VAPC2"/>
    <property type="match status" value="1"/>
</dbReference>
<comment type="cofactor">
    <cofactor evidence="1 8">
        <name>Mg(2+)</name>
        <dbReference type="ChEBI" id="CHEBI:18420"/>
    </cofactor>
</comment>
<evidence type="ECO:0000256" key="1">
    <source>
        <dbReference type="ARBA" id="ARBA00001946"/>
    </source>
</evidence>
<dbReference type="SUPFAM" id="SSF88723">
    <property type="entry name" value="PIN domain-like"/>
    <property type="match status" value="1"/>
</dbReference>
<organism evidence="10 11">
    <name type="scientific">Ideonella azotifigens</name>
    <dbReference type="NCBI Taxonomy" id="513160"/>
    <lineage>
        <taxon>Bacteria</taxon>
        <taxon>Pseudomonadati</taxon>
        <taxon>Pseudomonadota</taxon>
        <taxon>Betaproteobacteria</taxon>
        <taxon>Burkholderiales</taxon>
        <taxon>Sphaerotilaceae</taxon>
        <taxon>Ideonella</taxon>
    </lineage>
</organism>
<feature type="binding site" evidence="8">
    <location>
        <position position="113"/>
    </location>
    <ligand>
        <name>Mg(2+)</name>
        <dbReference type="ChEBI" id="CHEBI:18420"/>
    </ligand>
</feature>
<evidence type="ECO:0000256" key="2">
    <source>
        <dbReference type="ARBA" id="ARBA00022649"/>
    </source>
</evidence>
<dbReference type="InterPro" id="IPR029060">
    <property type="entry name" value="PIN-like_dom_sf"/>
</dbReference>
<keyword evidence="2 8" id="KW-1277">Toxin-antitoxin system</keyword>
<keyword evidence="3 8" id="KW-0540">Nuclease</keyword>
<dbReference type="Gene3D" id="3.40.50.1010">
    <property type="entry name" value="5'-nuclease"/>
    <property type="match status" value="1"/>
</dbReference>
<dbReference type="EC" id="3.1.-.-" evidence="8"/>
<dbReference type="Pfam" id="PF01850">
    <property type="entry name" value="PIN"/>
    <property type="match status" value="1"/>
</dbReference>
<keyword evidence="5 8" id="KW-0378">Hydrolase</keyword>
<accession>A0ABN1K320</accession>
<evidence type="ECO:0000256" key="8">
    <source>
        <dbReference type="HAMAP-Rule" id="MF_00265"/>
    </source>
</evidence>
<comment type="similarity">
    <text evidence="7 8">Belongs to the PINc/VapC protein family.</text>
</comment>
<gene>
    <name evidence="8" type="primary">vapC</name>
    <name evidence="10" type="ORF">GCM10009107_28600</name>
</gene>
<sequence length="149" mass="16514">MTVALSREPSPAILWLLDANVISELARSHPEPQVERLFQQHQSELALPAPVWHELNYGLLRLPEGARKARLLAFLQRVCGTLPKLPYDEAAAMIHAQLRAESAARGRVLPFADAQIASVAIAQGCTLVTRNAKDFADVPGLRWVNWFSN</sequence>
<evidence type="ECO:0000256" key="7">
    <source>
        <dbReference type="ARBA" id="ARBA00038093"/>
    </source>
</evidence>
<dbReference type="HAMAP" id="MF_00265">
    <property type="entry name" value="VapC_Nob1"/>
    <property type="match status" value="1"/>
</dbReference>
<evidence type="ECO:0000256" key="4">
    <source>
        <dbReference type="ARBA" id="ARBA00022723"/>
    </source>
</evidence>
<evidence type="ECO:0000259" key="9">
    <source>
        <dbReference type="Pfam" id="PF01850"/>
    </source>
</evidence>
<keyword evidence="6 8" id="KW-0460">Magnesium</keyword>
<proteinExistence type="inferred from homology"/>
<dbReference type="RefSeq" id="WP_141285656.1">
    <property type="nucleotide sequence ID" value="NZ_BAAAEW010000018.1"/>
</dbReference>
<dbReference type="PANTHER" id="PTHR33653:SF1">
    <property type="entry name" value="RIBONUCLEASE VAPC2"/>
    <property type="match status" value="1"/>
</dbReference>
<evidence type="ECO:0000256" key="5">
    <source>
        <dbReference type="ARBA" id="ARBA00022801"/>
    </source>
</evidence>
<feature type="binding site" evidence="8">
    <location>
        <position position="18"/>
    </location>
    <ligand>
        <name>Mg(2+)</name>
        <dbReference type="ChEBI" id="CHEBI:18420"/>
    </ligand>
</feature>
<evidence type="ECO:0000313" key="10">
    <source>
        <dbReference type="EMBL" id="GAA0753449.1"/>
    </source>
</evidence>
<dbReference type="InterPro" id="IPR050556">
    <property type="entry name" value="Type_II_TA_system_RNase"/>
</dbReference>
<evidence type="ECO:0000256" key="6">
    <source>
        <dbReference type="ARBA" id="ARBA00022842"/>
    </source>
</evidence>
<keyword evidence="4 8" id="KW-0479">Metal-binding</keyword>
<dbReference type="InterPro" id="IPR002716">
    <property type="entry name" value="PIN_dom"/>
</dbReference>
<protein>
    <recommendedName>
        <fullName evidence="8">Ribonuclease VapC</fullName>
        <shortName evidence="8">RNase VapC</shortName>
        <ecNumber evidence="8">3.1.-.-</ecNumber>
    </recommendedName>
    <alternativeName>
        <fullName evidence="8">Toxin VapC</fullName>
    </alternativeName>
</protein>
<dbReference type="Proteomes" id="UP001500279">
    <property type="component" value="Unassembled WGS sequence"/>
</dbReference>
<comment type="function">
    <text evidence="8">Toxic component of a toxin-antitoxin (TA) system. An RNase.</text>
</comment>
<name>A0ABN1K320_9BURK</name>
<dbReference type="InterPro" id="IPR022907">
    <property type="entry name" value="VapC_family"/>
</dbReference>